<organism evidence="9 10">
    <name type="scientific">Candidatus Gallibacteroides avistercoris</name>
    <dbReference type="NCBI Taxonomy" id="2840833"/>
    <lineage>
        <taxon>Bacteria</taxon>
        <taxon>Pseudomonadati</taxon>
        <taxon>Bacteroidota</taxon>
        <taxon>Bacteroidia</taxon>
        <taxon>Bacteroidales</taxon>
        <taxon>Bacteroidaceae</taxon>
        <taxon>Bacteroidaceae incertae sedis</taxon>
        <taxon>Candidatus Gallibacteroides</taxon>
    </lineage>
</organism>
<dbReference type="PANTHER" id="PTHR33452:SF1">
    <property type="entry name" value="INNER MEMBRANE PROTEIN YPHA-RELATED"/>
    <property type="match status" value="1"/>
</dbReference>
<evidence type="ECO:0000259" key="8">
    <source>
        <dbReference type="Pfam" id="PF11127"/>
    </source>
</evidence>
<comment type="similarity">
    <text evidence="2">Belongs to the DoxX family.</text>
</comment>
<feature type="transmembrane region" description="Helical" evidence="7">
    <location>
        <begin position="21"/>
        <end position="39"/>
    </location>
</feature>
<evidence type="ECO:0000256" key="5">
    <source>
        <dbReference type="ARBA" id="ARBA00022989"/>
    </source>
</evidence>
<feature type="transmembrane region" description="Helical" evidence="7">
    <location>
        <begin position="184"/>
        <end position="205"/>
    </location>
</feature>
<comment type="caution">
    <text evidence="9">The sequence shown here is derived from an EMBL/GenBank/DDBJ whole genome shotgun (WGS) entry which is preliminary data.</text>
</comment>
<protein>
    <submittedName>
        <fullName evidence="9">DoxX family protein</fullName>
    </submittedName>
</protein>
<accession>A0A9D1SCV6</accession>
<sequence length="214" mass="24116">MKQICRWLWSDTPIKAEQLSLSILFLRVFIGIMMIPYGWGKITDFDRYAENFFEDPIGIGHLPSLILTIFAQVICSVFLIVGFQTRISALILAFNMAVATKYHFYDPFSVKALPILFLGIYIAVVMFGGGRYSIDRWLFSCTKENGSTPLCTPNIAPAERTVRMLLSFALCCIVFSNSTSDLVAILLLAVSFLLLVSSFTGYSLIYRQKKTKQS</sequence>
<dbReference type="Pfam" id="PF07681">
    <property type="entry name" value="DoxX"/>
    <property type="match status" value="1"/>
</dbReference>
<evidence type="ECO:0000256" key="1">
    <source>
        <dbReference type="ARBA" id="ARBA00004651"/>
    </source>
</evidence>
<feature type="domain" description="Inner membrane protein YgaP-like transmembrane" evidence="8">
    <location>
        <begin position="152"/>
        <end position="207"/>
    </location>
</feature>
<proteinExistence type="inferred from homology"/>
<dbReference type="InterPro" id="IPR021309">
    <property type="entry name" value="YgaP-like_TM"/>
</dbReference>
<keyword evidence="5 7" id="KW-1133">Transmembrane helix</keyword>
<feature type="transmembrane region" description="Helical" evidence="7">
    <location>
        <begin position="59"/>
        <end position="80"/>
    </location>
</feature>
<name>A0A9D1SCV6_9BACT</name>
<keyword evidence="6 7" id="KW-0472">Membrane</keyword>
<evidence type="ECO:0000313" key="9">
    <source>
        <dbReference type="EMBL" id="HIU55445.1"/>
    </source>
</evidence>
<comment type="subcellular location">
    <subcellularLocation>
        <location evidence="1">Cell membrane</location>
        <topology evidence="1">Multi-pass membrane protein</topology>
    </subcellularLocation>
</comment>
<dbReference type="InterPro" id="IPR032808">
    <property type="entry name" value="DoxX"/>
</dbReference>
<dbReference type="Pfam" id="PF11127">
    <property type="entry name" value="YgaP-like_TM"/>
    <property type="match status" value="1"/>
</dbReference>
<feature type="transmembrane region" description="Helical" evidence="7">
    <location>
        <begin position="111"/>
        <end position="130"/>
    </location>
</feature>
<evidence type="ECO:0000256" key="3">
    <source>
        <dbReference type="ARBA" id="ARBA00022475"/>
    </source>
</evidence>
<dbReference type="PANTHER" id="PTHR33452">
    <property type="entry name" value="OXIDOREDUCTASE CATD-RELATED"/>
    <property type="match status" value="1"/>
</dbReference>
<dbReference type="Proteomes" id="UP000824112">
    <property type="component" value="Unassembled WGS sequence"/>
</dbReference>
<gene>
    <name evidence="9" type="ORF">IAB03_06535</name>
</gene>
<keyword evidence="4 7" id="KW-0812">Transmembrane</keyword>
<dbReference type="GO" id="GO:0005886">
    <property type="term" value="C:plasma membrane"/>
    <property type="evidence" value="ECO:0007669"/>
    <property type="project" value="UniProtKB-SubCell"/>
</dbReference>
<dbReference type="EMBL" id="DVNA01000146">
    <property type="protein sequence ID" value="HIU55445.1"/>
    <property type="molecule type" value="Genomic_DNA"/>
</dbReference>
<evidence type="ECO:0000256" key="2">
    <source>
        <dbReference type="ARBA" id="ARBA00006679"/>
    </source>
</evidence>
<reference evidence="9" key="1">
    <citation type="submission" date="2020-10" db="EMBL/GenBank/DDBJ databases">
        <authorList>
            <person name="Gilroy R."/>
        </authorList>
    </citation>
    <scope>NUCLEOTIDE SEQUENCE</scope>
    <source>
        <strain evidence="9">CHK158-818</strain>
    </source>
</reference>
<evidence type="ECO:0000256" key="7">
    <source>
        <dbReference type="SAM" id="Phobius"/>
    </source>
</evidence>
<dbReference type="InterPro" id="IPR051907">
    <property type="entry name" value="DoxX-like_oxidoreductase"/>
</dbReference>
<dbReference type="AlphaFoldDB" id="A0A9D1SCV6"/>
<evidence type="ECO:0000256" key="6">
    <source>
        <dbReference type="ARBA" id="ARBA00023136"/>
    </source>
</evidence>
<evidence type="ECO:0000313" key="10">
    <source>
        <dbReference type="Proteomes" id="UP000824112"/>
    </source>
</evidence>
<evidence type="ECO:0000256" key="4">
    <source>
        <dbReference type="ARBA" id="ARBA00022692"/>
    </source>
</evidence>
<reference evidence="9" key="2">
    <citation type="journal article" date="2021" name="PeerJ">
        <title>Extensive microbial diversity within the chicken gut microbiome revealed by metagenomics and culture.</title>
        <authorList>
            <person name="Gilroy R."/>
            <person name="Ravi A."/>
            <person name="Getino M."/>
            <person name="Pursley I."/>
            <person name="Horton D.L."/>
            <person name="Alikhan N.F."/>
            <person name="Baker D."/>
            <person name="Gharbi K."/>
            <person name="Hall N."/>
            <person name="Watson M."/>
            <person name="Adriaenssens E.M."/>
            <person name="Foster-Nyarko E."/>
            <person name="Jarju S."/>
            <person name="Secka A."/>
            <person name="Antonio M."/>
            <person name="Oren A."/>
            <person name="Chaudhuri R.R."/>
            <person name="La Ragione R."/>
            <person name="Hildebrand F."/>
            <person name="Pallen M.J."/>
        </authorList>
    </citation>
    <scope>NUCLEOTIDE SEQUENCE</scope>
    <source>
        <strain evidence="9">CHK158-818</strain>
    </source>
</reference>
<keyword evidence="3" id="KW-1003">Cell membrane</keyword>